<dbReference type="CDD" id="cd00865">
    <property type="entry name" value="PEBP_bact_arch"/>
    <property type="match status" value="1"/>
</dbReference>
<dbReference type="AlphaFoldDB" id="A0A5B8RET7"/>
<protein>
    <recommendedName>
        <fullName evidence="2">YbhB/YbcL family Raf kinase inhibitor-like protein</fullName>
    </recommendedName>
</protein>
<reference evidence="1" key="1">
    <citation type="submission" date="2019-06" db="EMBL/GenBank/DDBJ databases">
        <authorList>
            <person name="Murdoch R.W."/>
            <person name="Fathepure B."/>
        </authorList>
    </citation>
    <scope>NUCLEOTIDE SEQUENCE</scope>
</reference>
<proteinExistence type="predicted"/>
<dbReference type="InterPro" id="IPR005247">
    <property type="entry name" value="YbhB_YbcL/LppC-like"/>
</dbReference>
<name>A0A5B8RET7_9ZZZZ</name>
<dbReference type="Pfam" id="PF01161">
    <property type="entry name" value="PBP"/>
    <property type="match status" value="1"/>
</dbReference>
<dbReference type="NCBIfam" id="TIGR00481">
    <property type="entry name" value="YbhB/YbcL family Raf kinase inhibitor-like protein"/>
    <property type="match status" value="1"/>
</dbReference>
<dbReference type="SUPFAM" id="SSF49777">
    <property type="entry name" value="PEBP-like"/>
    <property type="match status" value="1"/>
</dbReference>
<evidence type="ECO:0008006" key="2">
    <source>
        <dbReference type="Google" id="ProtNLM"/>
    </source>
</evidence>
<dbReference type="InterPro" id="IPR008914">
    <property type="entry name" value="PEBP"/>
</dbReference>
<dbReference type="EMBL" id="MN079278">
    <property type="protein sequence ID" value="QEA07549.1"/>
    <property type="molecule type" value="Genomic_DNA"/>
</dbReference>
<sequence>MAFELTSPAFQHNGTIPARYTGDGAELSPALEWQGVPEAAQSLALIVDDPDAPDPDQPREREVHWLVYNLPAEDGGLPEGVTAAALPEGASEGLNGGHSVGYMAPLPAVGKHRYFFRLYALAAPLSETGVPFDRGALERAMSGLVLAHTELVGLYRRPE</sequence>
<dbReference type="PANTHER" id="PTHR30289:SF1">
    <property type="entry name" value="PEBP (PHOSPHATIDYLETHANOLAMINE-BINDING PROTEIN) FAMILY PROTEIN"/>
    <property type="match status" value="1"/>
</dbReference>
<organism evidence="1">
    <name type="scientific">uncultured organism</name>
    <dbReference type="NCBI Taxonomy" id="155900"/>
    <lineage>
        <taxon>unclassified sequences</taxon>
        <taxon>environmental samples</taxon>
    </lineage>
</organism>
<accession>A0A5B8RET7</accession>
<dbReference type="Gene3D" id="3.90.280.10">
    <property type="entry name" value="PEBP-like"/>
    <property type="match status" value="1"/>
</dbReference>
<dbReference type="PANTHER" id="PTHR30289">
    <property type="entry name" value="UNCHARACTERIZED PROTEIN YBCL-RELATED"/>
    <property type="match status" value="1"/>
</dbReference>
<gene>
    <name evidence="1" type="ORF">KBTEX_03907</name>
</gene>
<evidence type="ECO:0000313" key="1">
    <source>
        <dbReference type="EMBL" id="QEA07549.1"/>
    </source>
</evidence>
<dbReference type="InterPro" id="IPR036610">
    <property type="entry name" value="PEBP-like_sf"/>
</dbReference>